<evidence type="ECO:0000313" key="3">
    <source>
        <dbReference type="Proteomes" id="UP000187406"/>
    </source>
</evidence>
<protein>
    <submittedName>
        <fullName evidence="2">TLD domain-containing protein</fullName>
    </submittedName>
</protein>
<accession>A0A1Q3C7M7</accession>
<dbReference type="EMBL" id="BDDD01001448">
    <property type="protein sequence ID" value="GAV76083.1"/>
    <property type="molecule type" value="Genomic_DNA"/>
</dbReference>
<dbReference type="OrthoDB" id="289228at2759"/>
<organism evidence="2 3">
    <name type="scientific">Cephalotus follicularis</name>
    <name type="common">Albany pitcher plant</name>
    <dbReference type="NCBI Taxonomy" id="3775"/>
    <lineage>
        <taxon>Eukaryota</taxon>
        <taxon>Viridiplantae</taxon>
        <taxon>Streptophyta</taxon>
        <taxon>Embryophyta</taxon>
        <taxon>Tracheophyta</taxon>
        <taxon>Spermatophyta</taxon>
        <taxon>Magnoliopsida</taxon>
        <taxon>eudicotyledons</taxon>
        <taxon>Gunneridae</taxon>
        <taxon>Pentapetalae</taxon>
        <taxon>rosids</taxon>
        <taxon>fabids</taxon>
        <taxon>Oxalidales</taxon>
        <taxon>Cephalotaceae</taxon>
        <taxon>Cephalotus</taxon>
    </lineage>
</organism>
<dbReference type="AlphaFoldDB" id="A0A1Q3C7M7"/>
<sequence>MGASSSKEQTISSEQREVETLAASTGALPMLQKSFSKLADPQSNTIPLQSLKQCFSLNYKDPIFEVPAIHDNFMGVLDHLGSSLVDLFFVPEKGGVSWVEFVKAYVKCCGRISASTSLNTLLRLFHMTMDKAGFSSKLEFESDDADCKISGSLLPIDVLMLLCMCWTMQWNFRSLKFFKRQEKLCLPDFSHLVLSSVISCDEVGSGFNVWKCDISSLDFNLPVGKFLTWTMKTVPSIVDCFTEFFHAKLQISGTLEDKLVPSSSSSCYTSETKACDTVLLTLGRAWAISLTLKGVVSEEILKTCFPCEDDGTDENLLYRSSLQGRGLNRFWSNVEGYHGPLLFLISAISQDHHEESTNARKWIIGALMQQGFENKDLFYGNSGNLYTLNPVFNVFSPSGKEKNFVYSHSHPTGRVYEPHPKPVGIAFGGTIGNERIFIDDDFATVTVRHHAIDKTYQPGSLIPYQGYLPVEAMISEVEVWGLGGRTANKVQASYKKREELFTEQRRKVDLKTFASWEDSPEKMMMDMVSNPDRVQREDR</sequence>
<dbReference type="PROSITE" id="PS51886">
    <property type="entry name" value="TLDC"/>
    <property type="match status" value="1"/>
</dbReference>
<keyword evidence="3" id="KW-1185">Reference proteome</keyword>
<dbReference type="InParanoid" id="A0A1Q3C7M7"/>
<dbReference type="SMART" id="SM00584">
    <property type="entry name" value="TLDc"/>
    <property type="match status" value="1"/>
</dbReference>
<feature type="domain" description="TLDc" evidence="1">
    <location>
        <begin position="291"/>
        <end position="483"/>
    </location>
</feature>
<evidence type="ECO:0000259" key="1">
    <source>
        <dbReference type="PROSITE" id="PS51886"/>
    </source>
</evidence>
<dbReference type="FunCoup" id="A0A1Q3C7M7">
    <property type="interactions" value="1277"/>
</dbReference>
<dbReference type="PANTHER" id="PTHR23354">
    <property type="entry name" value="NUCLEOLAR PROTEIN 7/ESTROGEN RECEPTOR COACTIVATOR-RELATED"/>
    <property type="match status" value="1"/>
</dbReference>
<reference evidence="3" key="1">
    <citation type="submission" date="2016-04" db="EMBL/GenBank/DDBJ databases">
        <title>Cephalotus genome sequencing.</title>
        <authorList>
            <person name="Fukushima K."/>
            <person name="Hasebe M."/>
            <person name="Fang X."/>
        </authorList>
    </citation>
    <scope>NUCLEOTIDE SEQUENCE [LARGE SCALE GENOMIC DNA]</scope>
    <source>
        <strain evidence="3">cv. St1</strain>
    </source>
</reference>
<dbReference type="Pfam" id="PF07534">
    <property type="entry name" value="TLD"/>
    <property type="match status" value="1"/>
</dbReference>
<dbReference type="Proteomes" id="UP000187406">
    <property type="component" value="Unassembled WGS sequence"/>
</dbReference>
<dbReference type="PANTHER" id="PTHR23354:SF104">
    <property type="entry name" value="TLD-DOMAIN CONTAINING NUCLEOLAR PROTEIN"/>
    <property type="match status" value="1"/>
</dbReference>
<comment type="caution">
    <text evidence="2">The sequence shown here is derived from an EMBL/GenBank/DDBJ whole genome shotgun (WGS) entry which is preliminary data.</text>
</comment>
<evidence type="ECO:0000313" key="2">
    <source>
        <dbReference type="EMBL" id="GAV76083.1"/>
    </source>
</evidence>
<proteinExistence type="predicted"/>
<gene>
    <name evidence="2" type="ORF">CFOL_v3_19558</name>
</gene>
<dbReference type="InterPro" id="IPR006571">
    <property type="entry name" value="TLDc_dom"/>
</dbReference>
<name>A0A1Q3C7M7_CEPFO</name>